<evidence type="ECO:0000313" key="3">
    <source>
        <dbReference type="Proteomes" id="UP001291309"/>
    </source>
</evidence>
<reference evidence="2 3" key="1">
    <citation type="submission" date="2023-12" db="EMBL/GenBank/DDBJ databases">
        <title>the genome sequence of Hyalangium sp. s54d21.</title>
        <authorList>
            <person name="Zhang X."/>
        </authorList>
    </citation>
    <scope>NUCLEOTIDE SEQUENCE [LARGE SCALE GENOMIC DNA]</scope>
    <source>
        <strain evidence="3">s54d21</strain>
    </source>
</reference>
<evidence type="ECO:0000313" key="2">
    <source>
        <dbReference type="EMBL" id="MDY7227051.1"/>
    </source>
</evidence>
<feature type="region of interest" description="Disordered" evidence="1">
    <location>
        <begin position="1"/>
        <end position="20"/>
    </location>
</feature>
<organism evidence="2 3">
    <name type="scientific">Hyalangium rubrum</name>
    <dbReference type="NCBI Taxonomy" id="3103134"/>
    <lineage>
        <taxon>Bacteria</taxon>
        <taxon>Pseudomonadati</taxon>
        <taxon>Myxococcota</taxon>
        <taxon>Myxococcia</taxon>
        <taxon>Myxococcales</taxon>
        <taxon>Cystobacterineae</taxon>
        <taxon>Archangiaceae</taxon>
        <taxon>Hyalangium</taxon>
    </lineage>
</organism>
<evidence type="ECO:0000256" key="1">
    <source>
        <dbReference type="SAM" id="MobiDB-lite"/>
    </source>
</evidence>
<proteinExistence type="predicted"/>
<accession>A0ABU5H149</accession>
<name>A0ABU5H149_9BACT</name>
<dbReference type="EMBL" id="JAXIVS010000003">
    <property type="protein sequence ID" value="MDY7227051.1"/>
    <property type="molecule type" value="Genomic_DNA"/>
</dbReference>
<comment type="caution">
    <text evidence="2">The sequence shown here is derived from an EMBL/GenBank/DDBJ whole genome shotgun (WGS) entry which is preliminary data.</text>
</comment>
<dbReference type="SUPFAM" id="SSF110296">
    <property type="entry name" value="Oligoxyloglucan reducing end-specific cellobiohydrolase"/>
    <property type="match status" value="1"/>
</dbReference>
<gene>
    <name evidence="2" type="ORF">SYV04_11645</name>
</gene>
<sequence>MSSTPSRTGTAGTSPWEGGKWALGVGPQGFITASTYGNFLSSPDGEKWTQLTKYTRATPQDIAWIGGKWWMVGQGANTYWTSPDGKEWTELNFTVDSEEAKMTQSYTGIVGVELK</sequence>
<feature type="compositionally biased region" description="Polar residues" evidence="1">
    <location>
        <begin position="1"/>
        <end position="13"/>
    </location>
</feature>
<keyword evidence="3" id="KW-1185">Reference proteome</keyword>
<protein>
    <submittedName>
        <fullName evidence="2">Uncharacterized protein</fullName>
    </submittedName>
</protein>
<dbReference type="Proteomes" id="UP001291309">
    <property type="component" value="Unassembled WGS sequence"/>
</dbReference>
<dbReference type="RefSeq" id="WP_321545767.1">
    <property type="nucleotide sequence ID" value="NZ_JAXIVS010000003.1"/>
</dbReference>